<keyword evidence="2" id="KW-0862">Zinc</keyword>
<keyword evidence="11" id="KW-1185">Reference proteome</keyword>
<feature type="compositionally biased region" description="Polar residues" evidence="8">
    <location>
        <begin position="291"/>
        <end position="305"/>
    </location>
</feature>
<keyword evidence="5" id="KW-0804">Transcription</keyword>
<feature type="compositionally biased region" description="Low complexity" evidence="8">
    <location>
        <begin position="216"/>
        <end position="226"/>
    </location>
</feature>
<keyword evidence="4" id="KW-0238">DNA-binding</keyword>
<evidence type="ECO:0000256" key="7">
    <source>
        <dbReference type="ARBA" id="ARBA00040903"/>
    </source>
</evidence>
<keyword evidence="6" id="KW-0539">Nucleus</keyword>
<feature type="compositionally biased region" description="Low complexity" evidence="8">
    <location>
        <begin position="80"/>
        <end position="92"/>
    </location>
</feature>
<dbReference type="Proteomes" id="UP000812966">
    <property type="component" value="Unassembled WGS sequence"/>
</dbReference>
<evidence type="ECO:0000256" key="5">
    <source>
        <dbReference type="ARBA" id="ARBA00023163"/>
    </source>
</evidence>
<reference evidence="10" key="1">
    <citation type="submission" date="2020-04" db="EMBL/GenBank/DDBJ databases">
        <title>Analysis of mating type loci in Filobasidium floriforme.</title>
        <authorList>
            <person name="Nowrousian M."/>
        </authorList>
    </citation>
    <scope>NUCLEOTIDE SEQUENCE</scope>
    <source>
        <strain evidence="10">CBS 6242</strain>
    </source>
</reference>
<dbReference type="GO" id="GO:0003677">
    <property type="term" value="F:DNA binding"/>
    <property type="evidence" value="ECO:0007669"/>
    <property type="project" value="UniProtKB-KW"/>
</dbReference>
<evidence type="ECO:0000256" key="4">
    <source>
        <dbReference type="ARBA" id="ARBA00023125"/>
    </source>
</evidence>
<evidence type="ECO:0000256" key="3">
    <source>
        <dbReference type="ARBA" id="ARBA00023015"/>
    </source>
</evidence>
<evidence type="ECO:0000256" key="8">
    <source>
        <dbReference type="SAM" id="MobiDB-lite"/>
    </source>
</evidence>
<feature type="region of interest" description="Disordered" evidence="8">
    <location>
        <begin position="830"/>
        <end position="850"/>
    </location>
</feature>
<feature type="compositionally biased region" description="Polar residues" evidence="8">
    <location>
        <begin position="123"/>
        <end position="147"/>
    </location>
</feature>
<dbReference type="PANTHER" id="PTHR47659">
    <property type="entry name" value="ZN(II)2CYS6 TRANSCRIPTION FACTOR (EUROFUNG)-RELATED"/>
    <property type="match status" value="1"/>
</dbReference>
<feature type="region of interest" description="Disordered" evidence="8">
    <location>
        <begin position="413"/>
        <end position="501"/>
    </location>
</feature>
<dbReference type="InterPro" id="IPR050335">
    <property type="entry name" value="ERT1_acuK_gluconeogen_tf"/>
</dbReference>
<feature type="compositionally biased region" description="Polar residues" evidence="8">
    <location>
        <begin position="262"/>
        <end position="277"/>
    </location>
</feature>
<proteinExistence type="predicted"/>
<dbReference type="InterPro" id="IPR036864">
    <property type="entry name" value="Zn2-C6_fun-type_DNA-bd_sf"/>
</dbReference>
<organism evidence="10 11">
    <name type="scientific">Filobasidium floriforme</name>
    <dbReference type="NCBI Taxonomy" id="5210"/>
    <lineage>
        <taxon>Eukaryota</taxon>
        <taxon>Fungi</taxon>
        <taxon>Dikarya</taxon>
        <taxon>Basidiomycota</taxon>
        <taxon>Agaricomycotina</taxon>
        <taxon>Tremellomycetes</taxon>
        <taxon>Filobasidiales</taxon>
        <taxon>Filobasidiaceae</taxon>
        <taxon>Filobasidium</taxon>
    </lineage>
</organism>
<evidence type="ECO:0000256" key="6">
    <source>
        <dbReference type="ARBA" id="ARBA00023242"/>
    </source>
</evidence>
<feature type="region of interest" description="Disordered" evidence="8">
    <location>
        <begin position="123"/>
        <end position="360"/>
    </location>
</feature>
<evidence type="ECO:0000313" key="10">
    <source>
        <dbReference type="EMBL" id="KAG7530921.1"/>
    </source>
</evidence>
<feature type="compositionally biased region" description="Basic and acidic residues" evidence="8">
    <location>
        <begin position="456"/>
        <end position="465"/>
    </location>
</feature>
<feature type="domain" description="Zn(2)-C6 fungal-type" evidence="9">
    <location>
        <begin position="381"/>
        <end position="410"/>
    </location>
</feature>
<dbReference type="GO" id="GO:0000981">
    <property type="term" value="F:DNA-binding transcription factor activity, RNA polymerase II-specific"/>
    <property type="evidence" value="ECO:0007669"/>
    <property type="project" value="InterPro"/>
</dbReference>
<dbReference type="GO" id="GO:0008270">
    <property type="term" value="F:zinc ion binding"/>
    <property type="evidence" value="ECO:0007669"/>
    <property type="project" value="InterPro"/>
</dbReference>
<accession>A0A8K0JIX8</accession>
<feature type="compositionally biased region" description="Low complexity" evidence="8">
    <location>
        <begin position="179"/>
        <end position="192"/>
    </location>
</feature>
<gene>
    <name evidence="10" type="ORF">FFLO_04699</name>
</gene>
<feature type="region of interest" description="Disordered" evidence="8">
    <location>
        <begin position="772"/>
        <end position="792"/>
    </location>
</feature>
<feature type="compositionally biased region" description="Basic and acidic residues" evidence="8">
    <location>
        <begin position="51"/>
        <end position="63"/>
    </location>
</feature>
<dbReference type="InterPro" id="IPR001138">
    <property type="entry name" value="Zn2Cys6_DnaBD"/>
</dbReference>
<keyword evidence="1" id="KW-0479">Metal-binding</keyword>
<dbReference type="AlphaFoldDB" id="A0A8K0JIX8"/>
<protein>
    <recommendedName>
        <fullName evidence="7">Transcription activator of gluconeogenesis ERT1</fullName>
    </recommendedName>
</protein>
<evidence type="ECO:0000256" key="1">
    <source>
        <dbReference type="ARBA" id="ARBA00022723"/>
    </source>
</evidence>
<feature type="compositionally biased region" description="Low complexity" evidence="8">
    <location>
        <begin position="199"/>
        <end position="209"/>
    </location>
</feature>
<evidence type="ECO:0000259" key="9">
    <source>
        <dbReference type="PROSITE" id="PS50048"/>
    </source>
</evidence>
<name>A0A8K0JIX8_9TREE</name>
<feature type="compositionally biased region" description="Low complexity" evidence="8">
    <location>
        <begin position="425"/>
        <end position="437"/>
    </location>
</feature>
<dbReference type="PANTHER" id="PTHR47659:SF4">
    <property type="entry name" value="ZN(II)2CYS6 TRANSCRIPTION FACTOR (EUROFUNG)"/>
    <property type="match status" value="1"/>
</dbReference>
<evidence type="ECO:0000313" key="11">
    <source>
        <dbReference type="Proteomes" id="UP000812966"/>
    </source>
</evidence>
<keyword evidence="3" id="KW-0805">Transcription regulation</keyword>
<sequence>MHSRSPGSIGQIPDLESEHLPYPVRPLGSSLPGPREIAEREDEDRFQEALAQERARQEGRAERSSISSLSSSRGAWSIGQSQSQSQSLSQSLHEGGRERSSTGTGMAMGMRLEPLSFDSRTMSSFTNERNRADSSASPISPGDSQSIPRLLGYLGDTQNQRPGTGTGSDRAFPSVLRPGSGSTSSSSMPMSAGLGGSFTGMTMQQTQQGHSMDVSGYQQQQQAEAGRYQREQRGTAQRYAELTSPYHTGRSRRPDSPSRYPTNPTHGQAPFISSSSPRHGAHHLPPILPPLQSTSNTHANLSSGYPQRWDEPGPSSLPDRLGQPSLEHPHHHHQSHHPQTPQRDQFGDPSGISVFGNPEYTSVIPSASRKRLTGKSNTPAACSACKKAHLACDTARPCKRCIGIGRPEGCLDVPHKKRGRPKLVTTGRAPSTTTATANVASGTAGRRAGQSTSARDVNERDHPYHLPDSSRSLDSPGSRSHPQRLEPARPFEQQSTPWTSEDLRYRRVGAEKGLGVTLGQPARDTQATGPLDLEAVVTIRNDLTLTGITPFNGHAHAFGDRGLVLDKQCINYPFLDFIHPDDRDKVRDAVFCALVTRGQLEIARERERERLKVELGQSPKEHEILIDSNQIQDTATSGPAMPIAINTEEDMVAYLSQAEEHRGTAVVRLKDLKGDYSAYRIVARNDPKQWFMGGKNDLVIGLERASRVAGSVSTPSHMSTPRSVQDIIGSLSESSSAPPISPIGGNTLPSFSELSAGLQAPYPWNASGLQVPPPSSFARQGPISPGGGAETPYELQTLSISAPAYTAATHDRFTALSPGTPARHAYSTNTLKSPDAARQDSAGYFSMAPR</sequence>
<dbReference type="EMBL" id="JABELV010000104">
    <property type="protein sequence ID" value="KAG7530921.1"/>
    <property type="molecule type" value="Genomic_DNA"/>
</dbReference>
<comment type="caution">
    <text evidence="10">The sequence shown here is derived from an EMBL/GenBank/DDBJ whole genome shotgun (WGS) entry which is preliminary data.</text>
</comment>
<dbReference type="SUPFAM" id="SSF57701">
    <property type="entry name" value="Zn2/Cys6 DNA-binding domain"/>
    <property type="match status" value="1"/>
</dbReference>
<dbReference type="PROSITE" id="PS50048">
    <property type="entry name" value="ZN2_CY6_FUNGAL_2"/>
    <property type="match status" value="1"/>
</dbReference>
<evidence type="ECO:0000256" key="2">
    <source>
        <dbReference type="ARBA" id="ARBA00022833"/>
    </source>
</evidence>
<feature type="region of interest" description="Disordered" evidence="8">
    <location>
        <begin position="1"/>
        <end position="109"/>
    </location>
</feature>
<feature type="compositionally biased region" description="Low complexity" evidence="8">
    <location>
        <begin position="466"/>
        <end position="480"/>
    </location>
</feature>